<keyword evidence="1" id="KW-0934">Plastid</keyword>
<reference evidence="1" key="1">
    <citation type="submission" date="2017-10" db="EMBL/GenBank/DDBJ databases">
        <title>Paulinella longichromatophora chromatophore genome.</title>
        <authorList>
            <person name="Lhee D."/>
            <person name="Yoon H.S."/>
        </authorList>
    </citation>
    <scope>NUCLEOTIDE SEQUENCE</scope>
</reference>
<accession>A0A2H4ZNN2</accession>
<dbReference type="PANTHER" id="PTHR34127:SF1">
    <property type="entry name" value="OS04G0405600 PROTEIN"/>
    <property type="match status" value="1"/>
</dbReference>
<sequence>MTTWRQRGNLWSITPDRPIGVIEFIGGSYLAATSQLTYRLLLEELVSAGFIIRAWSYLPTFDHQTQARSALYCFSHEQKRSGSYQNQTNQLFIRLGHSLGCKLHLLAPDGGCNTNALVALSFNNFSVSQSIPFLKILSTQLGLITEFSPCPNETFRLISKYYKTPSNLLVQFTNDQIDQSYELLKVLESRSNDSSEILLQEGNHLTPANMGGMGEMLGVWSNQNMTVTPDVHRLAQNIVNWLESNATLTNSQSIYD</sequence>
<dbReference type="AlphaFoldDB" id="A0A2H4ZNN2"/>
<name>A0A2H4ZNN2_9EUKA</name>
<gene>
    <name evidence="1" type="ORF">PLO_113</name>
</gene>
<dbReference type="PANTHER" id="PTHR34127">
    <property type="entry name" value="OS04G0405600 PROTEIN"/>
    <property type="match status" value="1"/>
</dbReference>
<protein>
    <recommendedName>
        <fullName evidence="2">Alpha/beta hydrolase</fullName>
    </recommendedName>
</protein>
<geneLocation type="plastid" evidence="1"/>
<proteinExistence type="predicted"/>
<dbReference type="EMBL" id="MG264610">
    <property type="protein sequence ID" value="AUG32120.1"/>
    <property type="molecule type" value="Genomic_DNA"/>
</dbReference>
<evidence type="ECO:0008006" key="2">
    <source>
        <dbReference type="Google" id="ProtNLM"/>
    </source>
</evidence>
<dbReference type="InterPro" id="IPR010765">
    <property type="entry name" value="DUF1350"/>
</dbReference>
<dbReference type="Pfam" id="PF07082">
    <property type="entry name" value="DUF1350"/>
    <property type="match status" value="1"/>
</dbReference>
<evidence type="ECO:0000313" key="1">
    <source>
        <dbReference type="EMBL" id="AUG32120.1"/>
    </source>
</evidence>
<organism evidence="1">
    <name type="scientific">Paulinella longichromatophora</name>
    <dbReference type="NCBI Taxonomy" id="1708747"/>
    <lineage>
        <taxon>Eukaryota</taxon>
        <taxon>Sar</taxon>
        <taxon>Rhizaria</taxon>
        <taxon>Cercozoa</taxon>
        <taxon>Imbricatea</taxon>
        <taxon>Silicofilosea</taxon>
        <taxon>Euglyphida</taxon>
        <taxon>Paulinellidae</taxon>
        <taxon>Paulinella</taxon>
    </lineage>
</organism>